<comment type="caution">
    <text evidence="3">The sequence shown here is derived from an EMBL/GenBank/DDBJ whole genome shotgun (WGS) entry which is preliminary data.</text>
</comment>
<feature type="compositionally biased region" description="Basic and acidic residues" evidence="2">
    <location>
        <begin position="284"/>
        <end position="296"/>
    </location>
</feature>
<evidence type="ECO:0000256" key="2">
    <source>
        <dbReference type="SAM" id="MobiDB-lite"/>
    </source>
</evidence>
<evidence type="ECO:0000313" key="3">
    <source>
        <dbReference type="EMBL" id="KFE33545.1"/>
    </source>
</evidence>
<dbReference type="EMBL" id="AQRC01000018">
    <property type="protein sequence ID" value="KFE33545.1"/>
    <property type="molecule type" value="Genomic_DNA"/>
</dbReference>
<reference evidence="3 4" key="2">
    <citation type="journal article" date="2015" name="Antonie Van Leeuwenhoek">
        <title>Thioclava indica sp. nov., isolated from surface seawater of the Indian Ocean.</title>
        <authorList>
            <person name="Liu Y."/>
            <person name="Lai Q."/>
            <person name="Du J."/>
            <person name="Xu H."/>
            <person name="Jiang L."/>
            <person name="Shao Z."/>
        </authorList>
    </citation>
    <scope>NUCLEOTIDE SEQUENCE [LARGE SCALE GENOMIC DNA]</scope>
    <source>
        <strain evidence="3 4">13D2W-2</strain>
    </source>
</reference>
<reference evidence="4" key="1">
    <citation type="submission" date="2013-04" db="EMBL/GenBank/DDBJ databases">
        <title>Thioclava sp. 13D2W-2 Genome Sequencing.</title>
        <authorList>
            <person name="Lai Q."/>
            <person name="Li G."/>
            <person name="Shao Z."/>
        </authorList>
    </citation>
    <scope>NUCLEOTIDE SEQUENCE [LARGE SCALE GENOMIC DNA]</scope>
    <source>
        <strain evidence="4">13D2W-2</strain>
    </source>
</reference>
<sequence>MREWQDDLYEAVSRHAGLLRFGPRRERLSRGEYRSRMAAREQHAMDERRAAEARKTREAAEGLKRVADGLFELGNEQLAEIAAERAALNEEKERDETLRRENAHQAEANVARARQLDAQERSLRDAREDLVAQKKEIAEKEKIADRRYRSADAVLATVDLLEKGGPTPDQVAELLKAAPVQANENVRAKLARMRRAPHAAVRMAEMFGAVLTRLRATAQDEAETLVENERRELAEGLDAVARVTNFAAELIARFVPPASRENEHGKLRKLLMNVARVKTRNERRKRDDKSRGGDER</sequence>
<feature type="region of interest" description="Disordered" evidence="2">
    <location>
        <begin position="262"/>
        <end position="296"/>
    </location>
</feature>
<name>A0A085TS48_9RHOB</name>
<proteinExistence type="predicted"/>
<keyword evidence="1" id="KW-0175">Coiled coil</keyword>
<dbReference type="AlphaFoldDB" id="A0A085TS48"/>
<keyword evidence="4" id="KW-1185">Reference proteome</keyword>
<accession>A0A085TS48</accession>
<evidence type="ECO:0000313" key="4">
    <source>
        <dbReference type="Proteomes" id="UP000028607"/>
    </source>
</evidence>
<evidence type="ECO:0000256" key="1">
    <source>
        <dbReference type="SAM" id="Coils"/>
    </source>
</evidence>
<organism evidence="3 4">
    <name type="scientific">Thioclava atlantica</name>
    <dbReference type="NCBI Taxonomy" id="1317124"/>
    <lineage>
        <taxon>Bacteria</taxon>
        <taxon>Pseudomonadati</taxon>
        <taxon>Pseudomonadota</taxon>
        <taxon>Alphaproteobacteria</taxon>
        <taxon>Rhodobacterales</taxon>
        <taxon>Paracoccaceae</taxon>
        <taxon>Thioclava</taxon>
    </lineage>
</organism>
<feature type="coiled-coil region" evidence="1">
    <location>
        <begin position="78"/>
        <end position="143"/>
    </location>
</feature>
<dbReference type="Proteomes" id="UP000028607">
    <property type="component" value="Unassembled WGS sequence"/>
</dbReference>
<gene>
    <name evidence="3" type="ORF">DW2_17752</name>
</gene>
<dbReference type="PATRIC" id="fig|1317124.6.peg.3573"/>
<protein>
    <submittedName>
        <fullName evidence="3">Uncharacterized protein</fullName>
    </submittedName>
</protein>